<gene>
    <name evidence="8" type="ORF">KL86DYS2_12388</name>
</gene>
<dbReference type="AlphaFoldDB" id="A0A212JUU4"/>
<evidence type="ECO:0000313" key="8">
    <source>
        <dbReference type="EMBL" id="SBW03167.1"/>
    </source>
</evidence>
<dbReference type="InterPro" id="IPR039910">
    <property type="entry name" value="D15-like"/>
</dbReference>
<dbReference type="PROSITE" id="PS51257">
    <property type="entry name" value="PROKAR_LIPOPROTEIN"/>
    <property type="match status" value="1"/>
</dbReference>
<accession>A0A212JUU4</accession>
<sequence>MKKVLSISFILVLILTACSTTKNIPDGSYLLDDFTIKHDTKNATSDLEDFVRQQPNTTLPLLGKVTLKIYNIAGSDSSWINRNIRKLGAPPVIYSSGQTWQSRNQLLKQLNNQGYLNAEADTILKIKGKKISVTYDLKGGKPYTVRDYKYTLSDTTMTRILTRIPMKPYITSGDMFDMELLEEERQRVNSIMRNVGYYNFSKEYLYFKVDSTLNSHQVDLFLDVYPAKDSLPYPRYKINNVTIISGLNSTTGGRAQDDGLVSANRWFFRNADTVDYKGIKIIRGRNNFLRSSTIVRNNYLRKGSYFSDMALNGTYEAYTKMGAIKQANISVSPSSQDSTHLLDATVVLLPANAHWFKAGLDGTNSAGDIGIAPSITYQHQNLFNGGEQFNIKLKGAYEFIAGKEKNDLLNQNFYEYGIETGLTFPMFLFPWLKKSWREQPSASTRVSVGLTNQHRKEYTRQFFNTSLNYGWSTYNNRLRHTLDLFDINFMRMPSMSDDFKKYLDDDKNALLRESYRDQLVSRMAYSITLVNARRLNALYPTYAIRSSIEFAGGLPRLVTTLNGAKVDQETGQKKILGVAYAEYIKGSVEYSRTFYFSKIHSLAYRLGLGLAHPYGNSDVLPFERRFFAGGANSIRGWSTRSLGPGSYRRAEKTESDFVNQTGDMKLEFSIENRYKLTPLFEFAQFIDAGNVWTLKNYETQPGGQFEFKNFYKEIGVSYGLGIRLDLSFLLLRFDAGMKAYDPGLLQSERFVLFKPRLNRMAWHFGIGYPF</sequence>
<evidence type="ECO:0000259" key="7">
    <source>
        <dbReference type="Pfam" id="PF01103"/>
    </source>
</evidence>
<feature type="chain" id="PRO_5012013145" description="Bacterial surface antigen (D15) domain-containing protein" evidence="6">
    <location>
        <begin position="20"/>
        <end position="770"/>
    </location>
</feature>
<dbReference type="RefSeq" id="WP_296950000.1">
    <property type="nucleotide sequence ID" value="NZ_LT599021.1"/>
</dbReference>
<dbReference type="PANTHER" id="PTHR12815:SF47">
    <property type="entry name" value="TRANSLOCATION AND ASSEMBLY MODULE SUBUNIT TAMA"/>
    <property type="match status" value="1"/>
</dbReference>
<dbReference type="InterPro" id="IPR000184">
    <property type="entry name" value="Bac_surfAg_D15"/>
</dbReference>
<protein>
    <recommendedName>
        <fullName evidence="7">Bacterial surface antigen (D15) domain-containing protein</fullName>
    </recommendedName>
</protein>
<dbReference type="Gene3D" id="2.40.160.50">
    <property type="entry name" value="membrane protein fhac: a member of the omp85/tpsb transporter family"/>
    <property type="match status" value="1"/>
</dbReference>
<organism evidence="8">
    <name type="scientific">uncultured Dysgonomonas sp</name>
    <dbReference type="NCBI Taxonomy" id="206096"/>
    <lineage>
        <taxon>Bacteria</taxon>
        <taxon>Pseudomonadati</taxon>
        <taxon>Bacteroidota</taxon>
        <taxon>Bacteroidia</taxon>
        <taxon>Bacteroidales</taxon>
        <taxon>Dysgonomonadaceae</taxon>
        <taxon>Dysgonomonas</taxon>
        <taxon>environmental samples</taxon>
    </lineage>
</organism>
<keyword evidence="4" id="KW-0472">Membrane</keyword>
<evidence type="ECO:0000256" key="6">
    <source>
        <dbReference type="SAM" id="SignalP"/>
    </source>
</evidence>
<comment type="subcellular location">
    <subcellularLocation>
        <location evidence="1">Membrane</location>
    </subcellularLocation>
</comment>
<evidence type="ECO:0000256" key="1">
    <source>
        <dbReference type="ARBA" id="ARBA00004370"/>
    </source>
</evidence>
<dbReference type="Pfam" id="PF01103">
    <property type="entry name" value="Omp85"/>
    <property type="match status" value="1"/>
</dbReference>
<reference evidence="8" key="1">
    <citation type="submission" date="2016-04" db="EMBL/GenBank/DDBJ databases">
        <authorList>
            <person name="Evans L.H."/>
            <person name="Alamgir A."/>
            <person name="Owens N."/>
            <person name="Weber N.D."/>
            <person name="Virtaneva K."/>
            <person name="Barbian K."/>
            <person name="Babar A."/>
            <person name="Rosenke K."/>
        </authorList>
    </citation>
    <scope>NUCLEOTIDE SEQUENCE</scope>
    <source>
        <strain evidence="8">86-2</strain>
    </source>
</reference>
<name>A0A212JUU4_9BACT</name>
<dbReference type="PANTHER" id="PTHR12815">
    <property type="entry name" value="SORTING AND ASSEMBLY MACHINERY SAMM50 PROTEIN FAMILY MEMBER"/>
    <property type="match status" value="1"/>
</dbReference>
<keyword evidence="2" id="KW-0812">Transmembrane</keyword>
<dbReference type="EMBL" id="FLUL01000001">
    <property type="protein sequence ID" value="SBW03167.1"/>
    <property type="molecule type" value="Genomic_DNA"/>
</dbReference>
<keyword evidence="5" id="KW-0998">Cell outer membrane</keyword>
<keyword evidence="3 6" id="KW-0732">Signal</keyword>
<evidence type="ECO:0000256" key="2">
    <source>
        <dbReference type="ARBA" id="ARBA00022692"/>
    </source>
</evidence>
<evidence type="ECO:0000256" key="3">
    <source>
        <dbReference type="ARBA" id="ARBA00022729"/>
    </source>
</evidence>
<feature type="signal peptide" evidence="6">
    <location>
        <begin position="1"/>
        <end position="19"/>
    </location>
</feature>
<evidence type="ECO:0000256" key="4">
    <source>
        <dbReference type="ARBA" id="ARBA00023136"/>
    </source>
</evidence>
<evidence type="ECO:0000256" key="5">
    <source>
        <dbReference type="ARBA" id="ARBA00023237"/>
    </source>
</evidence>
<dbReference type="GO" id="GO:0019867">
    <property type="term" value="C:outer membrane"/>
    <property type="evidence" value="ECO:0007669"/>
    <property type="project" value="InterPro"/>
</dbReference>
<proteinExistence type="predicted"/>
<feature type="domain" description="Bacterial surface antigen (D15)" evidence="7">
    <location>
        <begin position="436"/>
        <end position="769"/>
    </location>
</feature>